<feature type="domain" description="DUF7030" evidence="1">
    <location>
        <begin position="28"/>
        <end position="89"/>
    </location>
</feature>
<reference evidence="2" key="1">
    <citation type="submission" date="2022-12" db="EMBL/GenBank/DDBJ databases">
        <title>Chromosome-level genome assembly of the bean flower thrips Megalurothrips usitatus.</title>
        <authorList>
            <person name="Ma L."/>
            <person name="Liu Q."/>
            <person name="Li H."/>
            <person name="Cai W."/>
        </authorList>
    </citation>
    <scope>NUCLEOTIDE SEQUENCE</scope>
    <source>
        <strain evidence="2">Cailab_2022a</strain>
    </source>
</reference>
<comment type="caution">
    <text evidence="2">The sequence shown here is derived from an EMBL/GenBank/DDBJ whole genome shotgun (WGS) entry which is preliminary data.</text>
</comment>
<name>A0AAV7XCW5_9NEOP</name>
<dbReference type="Pfam" id="PF22989">
    <property type="entry name" value="DUF7030"/>
    <property type="match status" value="1"/>
</dbReference>
<keyword evidence="3" id="KW-1185">Reference proteome</keyword>
<accession>A0AAV7XCW5</accession>
<evidence type="ECO:0000259" key="1">
    <source>
        <dbReference type="Pfam" id="PF22989"/>
    </source>
</evidence>
<dbReference type="AlphaFoldDB" id="A0AAV7XCW5"/>
<evidence type="ECO:0000313" key="3">
    <source>
        <dbReference type="Proteomes" id="UP001075354"/>
    </source>
</evidence>
<dbReference type="InterPro" id="IPR054294">
    <property type="entry name" value="DUF7030"/>
</dbReference>
<organism evidence="2 3">
    <name type="scientific">Megalurothrips usitatus</name>
    <name type="common">bean blossom thrips</name>
    <dbReference type="NCBI Taxonomy" id="439358"/>
    <lineage>
        <taxon>Eukaryota</taxon>
        <taxon>Metazoa</taxon>
        <taxon>Ecdysozoa</taxon>
        <taxon>Arthropoda</taxon>
        <taxon>Hexapoda</taxon>
        <taxon>Insecta</taxon>
        <taxon>Pterygota</taxon>
        <taxon>Neoptera</taxon>
        <taxon>Paraneoptera</taxon>
        <taxon>Thysanoptera</taxon>
        <taxon>Terebrantia</taxon>
        <taxon>Thripoidea</taxon>
        <taxon>Thripidae</taxon>
        <taxon>Megalurothrips</taxon>
    </lineage>
</organism>
<protein>
    <recommendedName>
        <fullName evidence="1">DUF7030 domain-containing protein</fullName>
    </recommendedName>
</protein>
<evidence type="ECO:0000313" key="2">
    <source>
        <dbReference type="EMBL" id="KAJ1521451.1"/>
    </source>
</evidence>
<gene>
    <name evidence="2" type="ORF">ONE63_003119</name>
</gene>
<sequence>MLSKPRSPTARQQTALVSIRMEYKKRAELVGKRFACLARQRGPEAADTVADGDPRADAKDTADIAAWKWRCGIIRAATHRSETAPDLKLSWSDENAPFIKKVSSNLSSCFKIFALYSSEANLYATLLRKICR</sequence>
<dbReference type="EMBL" id="JAPTSV010000013">
    <property type="protein sequence ID" value="KAJ1521451.1"/>
    <property type="molecule type" value="Genomic_DNA"/>
</dbReference>
<proteinExistence type="predicted"/>
<dbReference type="Proteomes" id="UP001075354">
    <property type="component" value="Chromosome 13"/>
</dbReference>